<evidence type="ECO:0000313" key="13">
    <source>
        <dbReference type="Proteomes" id="UP000661858"/>
    </source>
</evidence>
<evidence type="ECO:0000256" key="3">
    <source>
        <dbReference type="ARBA" id="ARBA00022676"/>
    </source>
</evidence>
<feature type="compositionally biased region" description="Gly residues" evidence="8">
    <location>
        <begin position="521"/>
        <end position="540"/>
    </location>
</feature>
<feature type="transmembrane region" description="Helical" evidence="9">
    <location>
        <begin position="479"/>
        <end position="498"/>
    </location>
</feature>
<evidence type="ECO:0000256" key="1">
    <source>
        <dbReference type="ARBA" id="ARBA00004651"/>
    </source>
</evidence>
<dbReference type="Proteomes" id="UP000661858">
    <property type="component" value="Unassembled WGS sequence"/>
</dbReference>
<dbReference type="InterPro" id="IPR050297">
    <property type="entry name" value="LipidA_mod_glycosyltrf_83"/>
</dbReference>
<evidence type="ECO:0000259" key="11">
    <source>
        <dbReference type="Pfam" id="PF24878"/>
    </source>
</evidence>
<dbReference type="AlphaFoldDB" id="A0A937EJR4"/>
<feature type="region of interest" description="Disordered" evidence="8">
    <location>
        <begin position="1"/>
        <end position="45"/>
    </location>
</feature>
<keyword evidence="5 9" id="KW-0812">Transmembrane</keyword>
<feature type="transmembrane region" description="Helical" evidence="9">
    <location>
        <begin position="52"/>
        <end position="69"/>
    </location>
</feature>
<evidence type="ECO:0000256" key="4">
    <source>
        <dbReference type="ARBA" id="ARBA00022679"/>
    </source>
</evidence>
<feature type="transmembrane region" description="Helical" evidence="9">
    <location>
        <begin position="370"/>
        <end position="390"/>
    </location>
</feature>
<keyword evidence="3" id="KW-0328">Glycosyltransferase</keyword>
<feature type="compositionally biased region" description="Gly residues" evidence="8">
    <location>
        <begin position="548"/>
        <end position="580"/>
    </location>
</feature>
<feature type="transmembrane region" description="Helical" evidence="9">
    <location>
        <begin position="424"/>
        <end position="444"/>
    </location>
</feature>
<dbReference type="GO" id="GO:0009103">
    <property type="term" value="P:lipopolysaccharide biosynthetic process"/>
    <property type="evidence" value="ECO:0007669"/>
    <property type="project" value="UniProtKB-ARBA"/>
</dbReference>
<keyword evidence="6 9" id="KW-1133">Transmembrane helix</keyword>
<accession>A0A937EJR4</accession>
<keyword evidence="2" id="KW-1003">Cell membrane</keyword>
<keyword evidence="13" id="KW-1185">Reference proteome</keyword>
<dbReference type="PANTHER" id="PTHR33908:SF3">
    <property type="entry name" value="UNDECAPRENYL PHOSPHATE-ALPHA-4-AMINO-4-DEOXY-L-ARABINOSE ARABINOSYL TRANSFERASE"/>
    <property type="match status" value="1"/>
</dbReference>
<feature type="transmembrane region" description="Helical" evidence="9">
    <location>
        <begin position="450"/>
        <end position="472"/>
    </location>
</feature>
<dbReference type="RefSeq" id="WP_201835896.1">
    <property type="nucleotide sequence ID" value="NZ_JAERRK010000006.1"/>
</dbReference>
<dbReference type="PANTHER" id="PTHR33908">
    <property type="entry name" value="MANNOSYLTRANSFERASE YKCB-RELATED"/>
    <property type="match status" value="1"/>
</dbReference>
<feature type="transmembrane region" description="Helical" evidence="9">
    <location>
        <begin position="131"/>
        <end position="152"/>
    </location>
</feature>
<gene>
    <name evidence="12" type="ORF">JK359_15425</name>
</gene>
<feature type="compositionally biased region" description="Low complexity" evidence="8">
    <location>
        <begin position="581"/>
        <end position="597"/>
    </location>
</feature>
<comment type="caution">
    <text evidence="12">The sequence shown here is derived from an EMBL/GenBank/DDBJ whole genome shotgun (WGS) entry which is preliminary data.</text>
</comment>
<evidence type="ECO:0000256" key="5">
    <source>
        <dbReference type="ARBA" id="ARBA00022692"/>
    </source>
</evidence>
<feature type="transmembrane region" description="Helical" evidence="9">
    <location>
        <begin position="158"/>
        <end position="178"/>
    </location>
</feature>
<feature type="transmembrane region" description="Helical" evidence="9">
    <location>
        <begin position="209"/>
        <end position="242"/>
    </location>
</feature>
<comment type="subcellular location">
    <subcellularLocation>
        <location evidence="1">Cell membrane</location>
        <topology evidence="1">Multi-pass membrane protein</topology>
    </subcellularLocation>
</comment>
<feature type="compositionally biased region" description="Gly residues" evidence="8">
    <location>
        <begin position="598"/>
        <end position="622"/>
    </location>
</feature>
<feature type="transmembrane region" description="Helical" evidence="9">
    <location>
        <begin position="341"/>
        <end position="358"/>
    </location>
</feature>
<dbReference type="GO" id="GO:0005886">
    <property type="term" value="C:plasma membrane"/>
    <property type="evidence" value="ECO:0007669"/>
    <property type="project" value="UniProtKB-SubCell"/>
</dbReference>
<evidence type="ECO:0000256" key="7">
    <source>
        <dbReference type="ARBA" id="ARBA00023136"/>
    </source>
</evidence>
<protein>
    <submittedName>
        <fullName evidence="12">Glycosyltransferase family 39 protein</fullName>
    </submittedName>
</protein>
<organism evidence="12 13">
    <name type="scientific">Streptomyces actinomycinicus</name>
    <dbReference type="NCBI Taxonomy" id="1695166"/>
    <lineage>
        <taxon>Bacteria</taxon>
        <taxon>Bacillati</taxon>
        <taxon>Actinomycetota</taxon>
        <taxon>Actinomycetes</taxon>
        <taxon>Kitasatosporales</taxon>
        <taxon>Streptomycetaceae</taxon>
        <taxon>Streptomyces</taxon>
    </lineage>
</organism>
<keyword evidence="4" id="KW-0808">Transferase</keyword>
<sequence>MTTHHDPPATPRSDTGGWVPPRTAPERRPGPAGPRQPLPGRLWRGRPEDPRWVRPAFLGLLAATLLLYLHNLSASGYANSFYSAAVQAGSTSWKAFFFGSLDAGNAITVDKPPASLWPMELSVRVFGLRSWAILAPEVLMGVATVAVVYAAVRRRFSPVAGLTAGAVLALTPVAALMFRFNNPDAMLALLMAVACYLVVRAVEDGRTRWLVWAGLAIGFAFLAKTLQAFLILPPLAIVYAVCAPVPWRKRFGQLAAATLALVVAGGWWVAVVELWPASSRPYIGGSQHNSFLELTFGYNGLGRLNGDETGSMGGGGGGNGAGRWGETGWDRMFGSETGGQVSWLLPAALILLAAGLVATRKLRRTSVTRASFLVWGGSLLMTMAVFSYMAGIFHQYYTVALAPYLAAVTGMGAGLLWERRRRPWASITLAVSVVAAAAWGYVLLNRTPDYLPWLKWLVLTGGLVAAFGLVFAGRITRRLALGAAAVGLVAALAGPTAYTLSTLQEGHTGSIVTAGPAGASMMGGPGGGPGGGGVRGGFGGAMPSRQGQQGGQGQQGQQGGLGGPGAGFPGAGGPGGGMPGGSQQNGNGPSQMQPGQQGRPGGPNGNGFPGGGTGEGGMGGSGGLLNGASVSAEARRLLEKNAARYTWVAASVGSQNAAGYQLATGDPVMAIGGFNGTDPSPTLAQFKKYVAEGKIHYFIAGGGAGPGGGSGSGTASRISSWVQSNFQKVTAGSATFYDLTQKASG</sequence>
<evidence type="ECO:0000256" key="9">
    <source>
        <dbReference type="SAM" id="Phobius"/>
    </source>
</evidence>
<dbReference type="InterPro" id="IPR056785">
    <property type="entry name" value="YkcA/B-like_C"/>
</dbReference>
<feature type="transmembrane region" description="Helical" evidence="9">
    <location>
        <begin position="185"/>
        <end position="203"/>
    </location>
</feature>
<evidence type="ECO:0000259" key="10">
    <source>
        <dbReference type="Pfam" id="PF13231"/>
    </source>
</evidence>
<keyword evidence="7 9" id="KW-0472">Membrane</keyword>
<feature type="transmembrane region" description="Helical" evidence="9">
    <location>
        <begin position="254"/>
        <end position="275"/>
    </location>
</feature>
<dbReference type="Pfam" id="PF24878">
    <property type="entry name" value="YkcB_C"/>
    <property type="match status" value="1"/>
</dbReference>
<dbReference type="GO" id="GO:0016763">
    <property type="term" value="F:pentosyltransferase activity"/>
    <property type="evidence" value="ECO:0007669"/>
    <property type="project" value="TreeGrafter"/>
</dbReference>
<feature type="region of interest" description="Disordered" evidence="8">
    <location>
        <begin position="520"/>
        <end position="622"/>
    </location>
</feature>
<feature type="domain" description="Putative mannosyltransferase YkcA/B-like C-terminal" evidence="11">
    <location>
        <begin position="636"/>
        <end position="725"/>
    </location>
</feature>
<feature type="transmembrane region" description="Helical" evidence="9">
    <location>
        <begin position="396"/>
        <end position="417"/>
    </location>
</feature>
<dbReference type="InterPro" id="IPR038731">
    <property type="entry name" value="RgtA/B/C-like"/>
</dbReference>
<dbReference type="EMBL" id="JAERRK010000006">
    <property type="protein sequence ID" value="MBL1083359.1"/>
    <property type="molecule type" value="Genomic_DNA"/>
</dbReference>
<evidence type="ECO:0000313" key="12">
    <source>
        <dbReference type="EMBL" id="MBL1083359.1"/>
    </source>
</evidence>
<dbReference type="Pfam" id="PF13231">
    <property type="entry name" value="PMT_2"/>
    <property type="match status" value="1"/>
</dbReference>
<evidence type="ECO:0000256" key="6">
    <source>
        <dbReference type="ARBA" id="ARBA00022989"/>
    </source>
</evidence>
<dbReference type="GO" id="GO:0010041">
    <property type="term" value="P:response to iron(III) ion"/>
    <property type="evidence" value="ECO:0007669"/>
    <property type="project" value="TreeGrafter"/>
</dbReference>
<reference evidence="12" key="1">
    <citation type="submission" date="2021-01" db="EMBL/GenBank/DDBJ databases">
        <title>WGS of actinomycetes isolated from Thailand.</title>
        <authorList>
            <person name="Thawai C."/>
        </authorList>
    </citation>
    <scope>NUCLEOTIDE SEQUENCE</scope>
    <source>
        <strain evidence="12">RCU-197</strain>
    </source>
</reference>
<feature type="domain" description="Glycosyltransferase RgtA/B/C/D-like" evidence="10">
    <location>
        <begin position="110"/>
        <end position="265"/>
    </location>
</feature>
<name>A0A937EJR4_9ACTN</name>
<evidence type="ECO:0000256" key="8">
    <source>
        <dbReference type="SAM" id="MobiDB-lite"/>
    </source>
</evidence>
<evidence type="ECO:0000256" key="2">
    <source>
        <dbReference type="ARBA" id="ARBA00022475"/>
    </source>
</evidence>
<proteinExistence type="predicted"/>